<dbReference type="InterPro" id="IPR036291">
    <property type="entry name" value="NAD(P)-bd_dom_sf"/>
</dbReference>
<dbReference type="AlphaFoldDB" id="A0A3E1P1E9"/>
<reference evidence="3 4" key="1">
    <citation type="submission" date="2018-08" db="EMBL/GenBank/DDBJ databases">
        <title>Chitinophaga sp. K20C18050901, a novel bacterium isolated from forest soil.</title>
        <authorList>
            <person name="Wang C."/>
        </authorList>
    </citation>
    <scope>NUCLEOTIDE SEQUENCE [LARGE SCALE GENOMIC DNA]</scope>
    <source>
        <strain evidence="3 4">K20C18050901</strain>
    </source>
</reference>
<name>A0A3E1P1E9_9BACT</name>
<evidence type="ECO:0000313" key="3">
    <source>
        <dbReference type="EMBL" id="RFM34011.1"/>
    </source>
</evidence>
<accession>A0A3E1P1E9</accession>
<dbReference type="PANTHER" id="PTHR44169:SF6">
    <property type="entry name" value="NADPH-DEPENDENT 1-ACYLDIHYDROXYACETONE PHOSPHATE REDUCTASE"/>
    <property type="match status" value="1"/>
</dbReference>
<sequence length="158" mass="17702">FCIKLFLQKSVVFNSIWEWSAPNHYPLGAWYHATKHAVEGWSDCLRLELKAFGIDVVVVEPGGIKTPWGVIAAENLKKTSGSGVYANFANKMAETTKKMYTGNQLTDVEILGQTIAKAATDKKPKTRYVKGYMAKPAIAIRKWFGDNIFDKIIMTQVK</sequence>
<evidence type="ECO:0000256" key="1">
    <source>
        <dbReference type="ARBA" id="ARBA00006484"/>
    </source>
</evidence>
<dbReference type="GO" id="GO:0016491">
    <property type="term" value="F:oxidoreductase activity"/>
    <property type="evidence" value="ECO:0007669"/>
    <property type="project" value="UniProtKB-KW"/>
</dbReference>
<organism evidence="3 4">
    <name type="scientific">Chitinophaga silvisoli</name>
    <dbReference type="NCBI Taxonomy" id="2291814"/>
    <lineage>
        <taxon>Bacteria</taxon>
        <taxon>Pseudomonadati</taxon>
        <taxon>Bacteroidota</taxon>
        <taxon>Chitinophagia</taxon>
        <taxon>Chitinophagales</taxon>
        <taxon>Chitinophagaceae</taxon>
        <taxon>Chitinophaga</taxon>
    </lineage>
</organism>
<proteinExistence type="inferred from homology"/>
<comment type="caution">
    <text evidence="3">The sequence shown here is derived from an EMBL/GenBank/DDBJ whole genome shotgun (WGS) entry which is preliminary data.</text>
</comment>
<comment type="similarity">
    <text evidence="1">Belongs to the short-chain dehydrogenases/reductases (SDR) family.</text>
</comment>
<dbReference type="Pfam" id="PF00106">
    <property type="entry name" value="adh_short"/>
    <property type="match status" value="1"/>
</dbReference>
<dbReference type="Gene3D" id="3.40.50.720">
    <property type="entry name" value="NAD(P)-binding Rossmann-like Domain"/>
    <property type="match status" value="1"/>
</dbReference>
<dbReference type="InterPro" id="IPR002347">
    <property type="entry name" value="SDR_fam"/>
</dbReference>
<protein>
    <submittedName>
        <fullName evidence="3">SDR family NAD(P)-dependent oxidoreductase</fullName>
    </submittedName>
</protein>
<keyword evidence="4" id="KW-1185">Reference proteome</keyword>
<dbReference type="SUPFAM" id="SSF51735">
    <property type="entry name" value="NAD(P)-binding Rossmann-fold domains"/>
    <property type="match status" value="1"/>
</dbReference>
<dbReference type="OrthoDB" id="9786056at2"/>
<keyword evidence="2" id="KW-0560">Oxidoreductase</keyword>
<feature type="non-terminal residue" evidence="3">
    <location>
        <position position="1"/>
    </location>
</feature>
<dbReference type="RefSeq" id="WP_116854928.1">
    <property type="nucleotide sequence ID" value="NZ_QTJV01000006.1"/>
</dbReference>
<gene>
    <name evidence="3" type="ORF">DXN04_18750</name>
</gene>
<dbReference type="Proteomes" id="UP000261174">
    <property type="component" value="Unassembled WGS sequence"/>
</dbReference>
<dbReference type="EMBL" id="QTJV01000006">
    <property type="protein sequence ID" value="RFM34011.1"/>
    <property type="molecule type" value="Genomic_DNA"/>
</dbReference>
<evidence type="ECO:0000313" key="4">
    <source>
        <dbReference type="Proteomes" id="UP000261174"/>
    </source>
</evidence>
<dbReference type="PANTHER" id="PTHR44169">
    <property type="entry name" value="NADPH-DEPENDENT 1-ACYLDIHYDROXYACETONE PHOSPHATE REDUCTASE"/>
    <property type="match status" value="1"/>
</dbReference>
<evidence type="ECO:0000256" key="2">
    <source>
        <dbReference type="ARBA" id="ARBA00023002"/>
    </source>
</evidence>